<dbReference type="EMBL" id="CP030053">
    <property type="protein sequence ID" value="QAU49455.1"/>
    <property type="molecule type" value="Genomic_DNA"/>
</dbReference>
<dbReference type="RefSeq" id="WP_128954210.1">
    <property type="nucleotide sequence ID" value="NZ_CP030053.1"/>
</dbReference>
<dbReference type="AlphaFoldDB" id="A0AAE5X650"/>
<dbReference type="KEGG" id="bgz:XH91_31590"/>
<keyword evidence="5 6" id="KW-0472">Membrane</keyword>
<dbReference type="PANTHER" id="PTHR33931:SF2">
    <property type="entry name" value="HOLIN-LIKE PROTEIN CIDA"/>
    <property type="match status" value="1"/>
</dbReference>
<feature type="transmembrane region" description="Helical" evidence="6">
    <location>
        <begin position="88"/>
        <end position="114"/>
    </location>
</feature>
<proteinExistence type="predicted"/>
<evidence type="ECO:0000256" key="5">
    <source>
        <dbReference type="ARBA" id="ARBA00023136"/>
    </source>
</evidence>
<dbReference type="Pfam" id="PF03788">
    <property type="entry name" value="LrgA"/>
    <property type="match status" value="1"/>
</dbReference>
<dbReference type="GO" id="GO:0005886">
    <property type="term" value="C:plasma membrane"/>
    <property type="evidence" value="ECO:0007669"/>
    <property type="project" value="UniProtKB-SubCell"/>
</dbReference>
<feature type="transmembrane region" description="Helical" evidence="6">
    <location>
        <begin position="65"/>
        <end position="82"/>
    </location>
</feature>
<organism evidence="7 9">
    <name type="scientific">Bradyrhizobium guangzhouense</name>
    <dbReference type="NCBI Taxonomy" id="1325095"/>
    <lineage>
        <taxon>Bacteria</taxon>
        <taxon>Pseudomonadati</taxon>
        <taxon>Pseudomonadota</taxon>
        <taxon>Alphaproteobacteria</taxon>
        <taxon>Hyphomicrobiales</taxon>
        <taxon>Nitrobacteraceae</taxon>
        <taxon>Bradyrhizobium</taxon>
    </lineage>
</organism>
<gene>
    <name evidence="8" type="ORF">EAS56_00300</name>
    <name evidence="7" type="ORF">XH91_31590</name>
</gene>
<keyword evidence="10" id="KW-1185">Reference proteome</keyword>
<protein>
    <submittedName>
        <fullName evidence="7">CidA/LrgA family protein</fullName>
    </submittedName>
</protein>
<name>A0AAE5X650_9BRAD</name>
<evidence type="ECO:0000256" key="3">
    <source>
        <dbReference type="ARBA" id="ARBA00022692"/>
    </source>
</evidence>
<dbReference type="Proteomes" id="UP000290401">
    <property type="component" value="Unassembled WGS sequence"/>
</dbReference>
<evidence type="ECO:0000313" key="10">
    <source>
        <dbReference type="Proteomes" id="UP000290401"/>
    </source>
</evidence>
<reference evidence="7 9" key="1">
    <citation type="submission" date="2018-06" db="EMBL/GenBank/DDBJ databases">
        <title>Comparative genomics of rhizobia nodulating Arachis hypogaea in China.</title>
        <authorList>
            <person name="Li Y."/>
        </authorList>
    </citation>
    <scope>NUCLEOTIDE SEQUENCE [LARGE SCALE GENOMIC DNA]</scope>
    <source>
        <strain evidence="7 9">CCBAU 51670</strain>
    </source>
</reference>
<feature type="transmembrane region" description="Helical" evidence="6">
    <location>
        <begin position="27"/>
        <end position="44"/>
    </location>
</feature>
<reference evidence="8 10" key="2">
    <citation type="submission" date="2018-10" db="EMBL/GenBank/DDBJ databases">
        <title>Bradyrhizobium sp. nov., effective nodules isolated from peanut in China.</title>
        <authorList>
            <person name="Li Y."/>
        </authorList>
    </citation>
    <scope>NUCLEOTIDE SEQUENCE [LARGE SCALE GENOMIC DNA]</scope>
    <source>
        <strain evidence="8 10">CCBAU 53426</strain>
    </source>
</reference>
<dbReference type="InterPro" id="IPR005538">
    <property type="entry name" value="LrgA/CidA"/>
</dbReference>
<keyword evidence="2" id="KW-1003">Cell membrane</keyword>
<evidence type="ECO:0000313" key="7">
    <source>
        <dbReference type="EMBL" id="QAU49455.1"/>
    </source>
</evidence>
<evidence type="ECO:0000256" key="1">
    <source>
        <dbReference type="ARBA" id="ARBA00004651"/>
    </source>
</evidence>
<evidence type="ECO:0000256" key="6">
    <source>
        <dbReference type="SAM" id="Phobius"/>
    </source>
</evidence>
<evidence type="ECO:0000256" key="4">
    <source>
        <dbReference type="ARBA" id="ARBA00022989"/>
    </source>
</evidence>
<evidence type="ECO:0000256" key="2">
    <source>
        <dbReference type="ARBA" id="ARBA00022475"/>
    </source>
</evidence>
<comment type="subcellular location">
    <subcellularLocation>
        <location evidence="1">Cell membrane</location>
        <topology evidence="1">Multi-pass membrane protein</topology>
    </subcellularLocation>
</comment>
<dbReference type="Proteomes" id="UP000288972">
    <property type="component" value="Chromosome"/>
</dbReference>
<evidence type="ECO:0000313" key="9">
    <source>
        <dbReference type="Proteomes" id="UP000288972"/>
    </source>
</evidence>
<keyword evidence="3 6" id="KW-0812">Transmembrane</keyword>
<accession>A0AAE5X650</accession>
<sequence length="127" mass="13427">MLASLSLLLLCQLIGEAVVRSLGLPLPGPVLGLLLLLILLLGRDRYALLARGPLRNDGVETASKGLLAHLSLLFVPAGVGVVQKLDLLASHGVAIILILSASVVVTLLVTVLTFRLVSRLLRQQDVQ</sequence>
<keyword evidence="4 6" id="KW-1133">Transmembrane helix</keyword>
<evidence type="ECO:0000313" key="8">
    <source>
        <dbReference type="EMBL" id="RXH17575.1"/>
    </source>
</evidence>
<dbReference type="PANTHER" id="PTHR33931">
    <property type="entry name" value="HOLIN-LIKE PROTEIN CIDA-RELATED"/>
    <property type="match status" value="1"/>
</dbReference>
<dbReference type="EMBL" id="RDQZ01000001">
    <property type="protein sequence ID" value="RXH17575.1"/>
    <property type="molecule type" value="Genomic_DNA"/>
</dbReference>